<reference evidence="6" key="1">
    <citation type="submission" date="2020-05" db="EMBL/GenBank/DDBJ databases">
        <title>Phylogenomic resolution of chytrid fungi.</title>
        <authorList>
            <person name="Stajich J.E."/>
            <person name="Amses K."/>
            <person name="Simmons R."/>
            <person name="Seto K."/>
            <person name="Myers J."/>
            <person name="Bonds A."/>
            <person name="Quandt C.A."/>
            <person name="Barry K."/>
            <person name="Liu P."/>
            <person name="Grigoriev I."/>
            <person name="Longcore J.E."/>
            <person name="James T.Y."/>
        </authorList>
    </citation>
    <scope>NUCLEOTIDE SEQUENCE</scope>
    <source>
        <strain evidence="6">JEL0379</strain>
    </source>
</reference>
<comment type="function">
    <text evidence="2">Involved in the assembly of mitochondrial and cytoplasmic iron-sulfur proteins. Probably involved in the binding of an intermediate of Fe/S cluster assembly.</text>
</comment>
<sequence length="222" mass="23695">MSFLLPLPQTVPLRSLLAFLQRTRTRTPSLTACSAGAQSCSRSISTRLPPRQAHQQPRNMATTSAATAFASDAAANDTISASAPPSQTLPQPPSATNRKAAPAGATPRFAPRRAALTITPKAVNRLRSMLSSSPDATPQLLKVGTKKKGCSGLSYSLEYVTAPGRFDEVIEQDGVKVVVDSKALFTLIGSEMDWVDDVLHSEFVFNNPNVKEMCGCGESFMV</sequence>
<dbReference type="Proteomes" id="UP001212152">
    <property type="component" value="Unassembled WGS sequence"/>
</dbReference>
<evidence type="ECO:0000313" key="6">
    <source>
        <dbReference type="EMBL" id="KAJ3180651.1"/>
    </source>
</evidence>
<dbReference type="NCBIfam" id="TIGR00049">
    <property type="entry name" value="iron-sulfur cluster assembly accessory protein"/>
    <property type="match status" value="1"/>
</dbReference>
<evidence type="ECO:0000256" key="3">
    <source>
        <dbReference type="ARBA" id="ARBA00071673"/>
    </source>
</evidence>
<dbReference type="GO" id="GO:0016226">
    <property type="term" value="P:iron-sulfur cluster assembly"/>
    <property type="evidence" value="ECO:0007669"/>
    <property type="project" value="InterPro"/>
</dbReference>
<feature type="compositionally biased region" description="Polar residues" evidence="4">
    <location>
        <begin position="34"/>
        <end position="46"/>
    </location>
</feature>
<dbReference type="PANTHER" id="PTHR10072">
    <property type="entry name" value="IRON-SULFUR CLUSTER ASSEMBLY PROTEIN"/>
    <property type="match status" value="1"/>
</dbReference>
<dbReference type="EMBL" id="JADGJQ010000015">
    <property type="protein sequence ID" value="KAJ3180651.1"/>
    <property type="molecule type" value="Genomic_DNA"/>
</dbReference>
<dbReference type="PROSITE" id="PS01152">
    <property type="entry name" value="HESB"/>
    <property type="match status" value="1"/>
</dbReference>
<evidence type="ECO:0000313" key="7">
    <source>
        <dbReference type="Proteomes" id="UP001212152"/>
    </source>
</evidence>
<evidence type="ECO:0000256" key="4">
    <source>
        <dbReference type="SAM" id="MobiDB-lite"/>
    </source>
</evidence>
<name>A0AAD5TM13_9FUNG</name>
<protein>
    <recommendedName>
        <fullName evidence="3">Iron-sulfur assembly protein 1</fullName>
    </recommendedName>
</protein>
<keyword evidence="7" id="KW-1185">Reference proteome</keyword>
<dbReference type="GO" id="GO:0005739">
    <property type="term" value="C:mitochondrion"/>
    <property type="evidence" value="ECO:0007669"/>
    <property type="project" value="TreeGrafter"/>
</dbReference>
<dbReference type="InterPro" id="IPR035903">
    <property type="entry name" value="HesB-like_dom_sf"/>
</dbReference>
<dbReference type="InterPro" id="IPR000361">
    <property type="entry name" value="ATAP_core_dom"/>
</dbReference>
<dbReference type="InterPro" id="IPR017870">
    <property type="entry name" value="FeS_cluster_insertion_CS"/>
</dbReference>
<accession>A0AAD5TM13</accession>
<feature type="domain" description="Core" evidence="5">
    <location>
        <begin position="116"/>
        <end position="218"/>
    </location>
</feature>
<dbReference type="Gene3D" id="2.60.300.12">
    <property type="entry name" value="HesB-like domain"/>
    <property type="match status" value="1"/>
</dbReference>
<evidence type="ECO:0000256" key="1">
    <source>
        <dbReference type="ARBA" id="ARBA00006718"/>
    </source>
</evidence>
<dbReference type="InterPro" id="IPR016092">
    <property type="entry name" value="ATAP"/>
</dbReference>
<organism evidence="6 7">
    <name type="scientific">Geranomyces variabilis</name>
    <dbReference type="NCBI Taxonomy" id="109894"/>
    <lineage>
        <taxon>Eukaryota</taxon>
        <taxon>Fungi</taxon>
        <taxon>Fungi incertae sedis</taxon>
        <taxon>Chytridiomycota</taxon>
        <taxon>Chytridiomycota incertae sedis</taxon>
        <taxon>Chytridiomycetes</taxon>
        <taxon>Spizellomycetales</taxon>
        <taxon>Powellomycetaceae</taxon>
        <taxon>Geranomyces</taxon>
    </lineage>
</organism>
<feature type="region of interest" description="Disordered" evidence="4">
    <location>
        <begin position="78"/>
        <end position="112"/>
    </location>
</feature>
<comment type="similarity">
    <text evidence="1">Belongs to the HesB/IscA family.</text>
</comment>
<evidence type="ECO:0000259" key="5">
    <source>
        <dbReference type="Pfam" id="PF01521"/>
    </source>
</evidence>
<feature type="compositionally biased region" description="Polar residues" evidence="4">
    <location>
        <begin position="79"/>
        <end position="97"/>
    </location>
</feature>
<dbReference type="PANTHER" id="PTHR10072:SF41">
    <property type="entry name" value="IRON-SULFUR CLUSTER ASSEMBLY 1 HOMOLOG, MITOCHONDRIAL"/>
    <property type="match status" value="1"/>
</dbReference>
<dbReference type="AlphaFoldDB" id="A0AAD5TM13"/>
<dbReference type="GO" id="GO:0051537">
    <property type="term" value="F:2 iron, 2 sulfur cluster binding"/>
    <property type="evidence" value="ECO:0007669"/>
    <property type="project" value="TreeGrafter"/>
</dbReference>
<gene>
    <name evidence="6" type="primary">ISA1</name>
    <name evidence="6" type="ORF">HDU87_001764</name>
</gene>
<evidence type="ECO:0000256" key="2">
    <source>
        <dbReference type="ARBA" id="ARBA00054873"/>
    </source>
</evidence>
<feature type="region of interest" description="Disordered" evidence="4">
    <location>
        <begin position="34"/>
        <end position="64"/>
    </location>
</feature>
<comment type="caution">
    <text evidence="6">The sequence shown here is derived from an EMBL/GenBank/DDBJ whole genome shotgun (WGS) entry which is preliminary data.</text>
</comment>
<dbReference type="Pfam" id="PF01521">
    <property type="entry name" value="Fe-S_biosyn"/>
    <property type="match status" value="1"/>
</dbReference>
<dbReference type="InterPro" id="IPR050322">
    <property type="entry name" value="Fe-S_cluster_asmbl/transfer"/>
</dbReference>
<dbReference type="FunFam" id="2.60.300.12:FF:000001">
    <property type="entry name" value="Iron-binding protein IscA"/>
    <property type="match status" value="1"/>
</dbReference>
<proteinExistence type="inferred from homology"/>
<dbReference type="SUPFAM" id="SSF89360">
    <property type="entry name" value="HesB-like domain"/>
    <property type="match status" value="1"/>
</dbReference>